<evidence type="ECO:0000313" key="3">
    <source>
        <dbReference type="EMBL" id="CAF4531096.1"/>
    </source>
</evidence>
<gene>
    <name evidence="2" type="ORF">HFQ381_LOCUS4433</name>
    <name evidence="3" type="ORF">QYT958_LOCUS6893</name>
</gene>
<keyword evidence="1" id="KW-0812">Transmembrane</keyword>
<name>A0A820X9A5_9BILA</name>
<evidence type="ECO:0000313" key="4">
    <source>
        <dbReference type="Proteomes" id="UP000663848"/>
    </source>
</evidence>
<keyword evidence="1" id="KW-0472">Membrane</keyword>
<reference evidence="3" key="1">
    <citation type="submission" date="2021-02" db="EMBL/GenBank/DDBJ databases">
        <authorList>
            <person name="Nowell W R."/>
        </authorList>
    </citation>
    <scope>NUCLEOTIDE SEQUENCE</scope>
</reference>
<dbReference type="AlphaFoldDB" id="A0A820X9A5"/>
<evidence type="ECO:0000313" key="2">
    <source>
        <dbReference type="EMBL" id="CAF4152455.1"/>
    </source>
</evidence>
<comment type="caution">
    <text evidence="3">The sequence shown here is derived from an EMBL/GenBank/DDBJ whole genome shotgun (WGS) entry which is preliminary data.</text>
</comment>
<dbReference type="EMBL" id="CAJOBO010000175">
    <property type="protein sequence ID" value="CAF4152455.1"/>
    <property type="molecule type" value="Genomic_DNA"/>
</dbReference>
<feature type="transmembrane region" description="Helical" evidence="1">
    <location>
        <begin position="39"/>
        <end position="59"/>
    </location>
</feature>
<keyword evidence="1" id="KW-1133">Transmembrane helix</keyword>
<feature type="transmembrane region" description="Helical" evidence="1">
    <location>
        <begin position="6"/>
        <end position="27"/>
    </location>
</feature>
<dbReference type="EMBL" id="CAJOBR010000633">
    <property type="protein sequence ID" value="CAF4531096.1"/>
    <property type="molecule type" value="Genomic_DNA"/>
</dbReference>
<evidence type="ECO:0000256" key="1">
    <source>
        <dbReference type="SAM" id="Phobius"/>
    </source>
</evidence>
<dbReference type="Proteomes" id="UP000663851">
    <property type="component" value="Unassembled WGS sequence"/>
</dbReference>
<dbReference type="Proteomes" id="UP000663848">
    <property type="component" value="Unassembled WGS sequence"/>
</dbReference>
<accession>A0A820X9A5</accession>
<organism evidence="3 4">
    <name type="scientific">Rotaria socialis</name>
    <dbReference type="NCBI Taxonomy" id="392032"/>
    <lineage>
        <taxon>Eukaryota</taxon>
        <taxon>Metazoa</taxon>
        <taxon>Spiralia</taxon>
        <taxon>Gnathifera</taxon>
        <taxon>Rotifera</taxon>
        <taxon>Eurotatoria</taxon>
        <taxon>Bdelloidea</taxon>
        <taxon>Philodinida</taxon>
        <taxon>Philodinidae</taxon>
        <taxon>Rotaria</taxon>
    </lineage>
</organism>
<protein>
    <submittedName>
        <fullName evidence="3">Uncharacterized protein</fullName>
    </submittedName>
</protein>
<proteinExistence type="predicted"/>
<sequence>MTDLIFHMESYIIGSFSVTFQSLYLLIVQRSSEHKTSLYAFYINSLLSLSMIFFLMVLFPDELSTVQSFEGCGLLNGPTFWCTMKNAALTTSVVDVLKSILQISFSLYNKPCSHESSRIVRDYFTRLWLAQTLCERTCYHNRNPCRPSPVPRQHPPAARRN</sequence>